<keyword evidence="4" id="KW-1185">Reference proteome</keyword>
<dbReference type="Proteomes" id="UP000708208">
    <property type="component" value="Unassembled WGS sequence"/>
</dbReference>
<feature type="compositionally biased region" description="Basic and acidic residues" evidence="1">
    <location>
        <begin position="109"/>
        <end position="118"/>
    </location>
</feature>
<evidence type="ECO:0000313" key="3">
    <source>
        <dbReference type="EMBL" id="CAG7827498.1"/>
    </source>
</evidence>
<feature type="compositionally biased region" description="Basic and acidic residues" evidence="1">
    <location>
        <begin position="60"/>
        <end position="69"/>
    </location>
</feature>
<sequence length="430" mass="46828">GAKEEDYNVNDYASGGDPNKYNIPGQEGNNKPKGPGTTRIPGKPHKSKSQQGAELVMAAHDQEPKKTTEAKASGSRSTPGGVSGGTTRIPGKPHKSKSQEGVELVIPAHDQEPMKTTEAKASGSRSTPDLRSCSLDDDDDDDMNSIIGSCELNFNPNNVTEYLDLYDVKNTNQVRYSDKKYDCYTGSTRCPTLCHLISIVPQETIAIMGKVLFCIAVLIATVTMILAASSPAISSNDEKAPLAASTKIFGQLLAVLYRPADSKISANVGEACTFKNYTEPDAIMRQCDALKAHMVCYKDNKCGCTDANKIFAELRDTIPQPARQLIEESLDEFRRFGFSFGQDFDQTAQECRLREKSICVYRETNFAGLPKDLSDSLNSLKCATDLRCKAVKDIGNWPPELGECSGVIGLISYSMTLMFGLAFAMTQLSF</sequence>
<gene>
    <name evidence="3" type="ORF">AFUS01_LOCUS37484</name>
</gene>
<feature type="transmembrane region" description="Helical" evidence="2">
    <location>
        <begin position="211"/>
        <end position="233"/>
    </location>
</feature>
<evidence type="ECO:0000256" key="2">
    <source>
        <dbReference type="SAM" id="Phobius"/>
    </source>
</evidence>
<comment type="caution">
    <text evidence="3">The sequence shown here is derived from an EMBL/GenBank/DDBJ whole genome shotgun (WGS) entry which is preliminary data.</text>
</comment>
<proteinExistence type="predicted"/>
<keyword evidence="2" id="KW-1133">Transmembrane helix</keyword>
<feature type="region of interest" description="Disordered" evidence="1">
    <location>
        <begin position="1"/>
        <end position="135"/>
    </location>
</feature>
<accession>A0A8J2L7E7</accession>
<dbReference type="AlphaFoldDB" id="A0A8J2L7E7"/>
<organism evidence="3 4">
    <name type="scientific">Allacma fusca</name>
    <dbReference type="NCBI Taxonomy" id="39272"/>
    <lineage>
        <taxon>Eukaryota</taxon>
        <taxon>Metazoa</taxon>
        <taxon>Ecdysozoa</taxon>
        <taxon>Arthropoda</taxon>
        <taxon>Hexapoda</taxon>
        <taxon>Collembola</taxon>
        <taxon>Symphypleona</taxon>
        <taxon>Sminthuridae</taxon>
        <taxon>Allacma</taxon>
    </lineage>
</organism>
<evidence type="ECO:0000313" key="4">
    <source>
        <dbReference type="Proteomes" id="UP000708208"/>
    </source>
</evidence>
<evidence type="ECO:0000256" key="1">
    <source>
        <dbReference type="SAM" id="MobiDB-lite"/>
    </source>
</evidence>
<name>A0A8J2L7E7_9HEXA</name>
<protein>
    <submittedName>
        <fullName evidence="3">Uncharacterized protein</fullName>
    </submittedName>
</protein>
<reference evidence="3" key="1">
    <citation type="submission" date="2021-06" db="EMBL/GenBank/DDBJ databases">
        <authorList>
            <person name="Hodson N. C."/>
            <person name="Mongue J. A."/>
            <person name="Jaron S. K."/>
        </authorList>
    </citation>
    <scope>NUCLEOTIDE SEQUENCE</scope>
</reference>
<keyword evidence="2" id="KW-0472">Membrane</keyword>
<dbReference type="EMBL" id="CAJVCH010543781">
    <property type="protein sequence ID" value="CAG7827498.1"/>
    <property type="molecule type" value="Genomic_DNA"/>
</dbReference>
<keyword evidence="2" id="KW-0812">Transmembrane</keyword>
<feature type="non-terminal residue" evidence="3">
    <location>
        <position position="1"/>
    </location>
</feature>